<dbReference type="InterPro" id="IPR015421">
    <property type="entry name" value="PyrdxlP-dep_Trfase_major"/>
</dbReference>
<evidence type="ECO:0000256" key="3">
    <source>
        <dbReference type="ARBA" id="ARBA00022898"/>
    </source>
</evidence>
<comment type="caution">
    <text evidence="4">Lacks conserved residue(s) required for the propagation of feature annotation.</text>
</comment>
<reference evidence="7 8" key="1">
    <citation type="submission" date="2019-12" db="EMBL/GenBank/DDBJ databases">
        <title>The whole genome sequencing of a strain isolated from a Mars analog, Dalangtan Playa.</title>
        <authorList>
            <person name="Huang T."/>
        </authorList>
    </citation>
    <scope>NUCLEOTIDE SEQUENCE [LARGE SCALE GENOMIC DNA]</scope>
    <source>
        <strain evidence="7 8">DP4-553-S</strain>
    </source>
</reference>
<dbReference type="InterPro" id="IPR010111">
    <property type="entry name" value="Kynureninase"/>
</dbReference>
<sequence>MQVNYIVELTEFFKRRERLLETKKHEDRWSREYAKQLDQQDPLANFRSEFYIDKDVIYFDGNSLGLLSKSAEKAVHLVLDSWKQNGIDGWTSGENPWYYLAESLGELSAPLVGAEPEEVVITGSTTINLHQLVASFYQPNGSRTKILADELNFPSDIYALQSQLEQKGYDPDKHLIRVKSSDGRTLDEQQIISEMTDEIALIVLPSVLYRSGQVLDIKRLTEAAHSRGILIGFDLCHSIGAIPHQLDEWEVDFAFWCTYKHLNGGPGSVGGLYVNRRYFGMNPGLAGWFSSNKEKQFDMEHTLSPAASAGAFQIGTPHILSMAPMIGSLNMFAEAGIERIRAKSLNLTDYLLFLVRHRLHGYHFTIANPLSHDSRGGHVFIEHEEAVRICKALKEAGVIPDFRAPNGIRLAPVALYNTFEEVWQVVDLLRTIMEEERFLRFEKKREVIA</sequence>
<feature type="modified residue" description="N6-(pyridoxal phosphate)lysine" evidence="4">
    <location>
        <position position="260"/>
    </location>
</feature>
<comment type="subunit">
    <text evidence="4 6">Homodimer.</text>
</comment>
<dbReference type="Gene3D" id="3.90.1150.10">
    <property type="entry name" value="Aspartate Aminotransferase, domain 1"/>
    <property type="match status" value="1"/>
</dbReference>
<name>A0ABX7W1X3_9BACI</name>
<dbReference type="EC" id="3.7.1.3" evidence="4 5"/>
<comment type="cofactor">
    <cofactor evidence="4 6">
        <name>pyridoxal 5'-phosphate</name>
        <dbReference type="ChEBI" id="CHEBI:597326"/>
    </cofactor>
</comment>
<dbReference type="GO" id="GO:0030429">
    <property type="term" value="F:kynureninase activity"/>
    <property type="evidence" value="ECO:0007669"/>
    <property type="project" value="UniProtKB-EC"/>
</dbReference>
<dbReference type="PANTHER" id="PTHR14084">
    <property type="entry name" value="KYNURENINASE"/>
    <property type="match status" value="1"/>
</dbReference>
<keyword evidence="1 4" id="KW-0662">Pyridine nucleotide biosynthesis</keyword>
<organism evidence="7 8">
    <name type="scientific">Sediminibacillus dalangtanensis</name>
    <dbReference type="NCBI Taxonomy" id="2729421"/>
    <lineage>
        <taxon>Bacteria</taxon>
        <taxon>Bacillati</taxon>
        <taxon>Bacillota</taxon>
        <taxon>Bacilli</taxon>
        <taxon>Bacillales</taxon>
        <taxon>Bacillaceae</taxon>
        <taxon>Sediminibacillus</taxon>
    </lineage>
</organism>
<feature type="binding site" evidence="4">
    <location>
        <position position="288"/>
    </location>
    <ligand>
        <name>pyridoxal 5'-phosphate</name>
        <dbReference type="ChEBI" id="CHEBI:597326"/>
    </ligand>
</feature>
<comment type="pathway">
    <text evidence="4 6">Cofactor biosynthesis; NAD(+) biosynthesis; quinolinate from L-kynurenine: step 2/3.</text>
</comment>
<feature type="binding site" evidence="4">
    <location>
        <position position="125"/>
    </location>
    <ligand>
        <name>pyridoxal 5'-phosphate</name>
        <dbReference type="ChEBI" id="CHEBI:597326"/>
    </ligand>
</feature>
<dbReference type="SUPFAM" id="SSF53383">
    <property type="entry name" value="PLP-dependent transferases"/>
    <property type="match status" value="1"/>
</dbReference>
<comment type="catalytic activity">
    <reaction evidence="4 6">
        <text>L-kynurenine + H2O = anthranilate + L-alanine + H(+)</text>
        <dbReference type="Rhea" id="RHEA:16813"/>
        <dbReference type="ChEBI" id="CHEBI:15377"/>
        <dbReference type="ChEBI" id="CHEBI:15378"/>
        <dbReference type="ChEBI" id="CHEBI:16567"/>
        <dbReference type="ChEBI" id="CHEBI:57959"/>
        <dbReference type="ChEBI" id="CHEBI:57972"/>
        <dbReference type="EC" id="3.7.1.3"/>
    </reaction>
</comment>
<keyword evidence="8" id="KW-1185">Reference proteome</keyword>
<evidence type="ECO:0000313" key="8">
    <source>
        <dbReference type="Proteomes" id="UP000665043"/>
    </source>
</evidence>
<protein>
    <recommendedName>
        <fullName evidence="4 5">Kynureninase</fullName>
        <ecNumber evidence="4 5">3.7.1.3</ecNumber>
    </recommendedName>
    <alternativeName>
        <fullName evidence="4">L-kynurenine hydrolase</fullName>
    </alternativeName>
</protein>
<dbReference type="PIRSF" id="PIRSF038800">
    <property type="entry name" value="KYNU"/>
    <property type="match status" value="1"/>
</dbReference>
<evidence type="ECO:0000256" key="6">
    <source>
        <dbReference type="PIRNR" id="PIRNR038800"/>
    </source>
</evidence>
<keyword evidence="2 4" id="KW-0378">Hydrolase</keyword>
<feature type="binding site" evidence="4">
    <location>
        <position position="259"/>
    </location>
    <ligand>
        <name>pyridoxal 5'-phosphate</name>
        <dbReference type="ChEBI" id="CHEBI:597326"/>
    </ligand>
</feature>
<comment type="similarity">
    <text evidence="4 6">Belongs to the kynureninase family.</text>
</comment>
<proteinExistence type="inferred from homology"/>
<evidence type="ECO:0000256" key="5">
    <source>
        <dbReference type="NCBIfam" id="TIGR01814"/>
    </source>
</evidence>
<feature type="binding site" evidence="4">
    <location>
        <begin position="153"/>
        <end position="156"/>
    </location>
    <ligand>
        <name>pyridoxal 5'-phosphate</name>
        <dbReference type="ChEBI" id="CHEBI:597326"/>
    </ligand>
</feature>
<keyword evidence="3 4" id="KW-0663">Pyridoxal phosphate</keyword>
<comment type="catalytic activity">
    <reaction evidence="6">
        <text>3-hydroxy-L-kynurenine + H2O = 3-hydroxyanthranilate + L-alanine + H(+)</text>
        <dbReference type="Rhea" id="RHEA:25143"/>
        <dbReference type="ChEBI" id="CHEBI:15377"/>
        <dbReference type="ChEBI" id="CHEBI:15378"/>
        <dbReference type="ChEBI" id="CHEBI:36559"/>
        <dbReference type="ChEBI" id="CHEBI:57972"/>
        <dbReference type="ChEBI" id="CHEBI:58125"/>
        <dbReference type="EC" id="3.7.1.3"/>
    </reaction>
</comment>
<feature type="binding site" evidence="4">
    <location>
        <position position="126"/>
    </location>
    <ligand>
        <name>pyridoxal 5'-phosphate</name>
        <dbReference type="ChEBI" id="CHEBI:597326"/>
    </ligand>
</feature>
<evidence type="ECO:0000313" key="7">
    <source>
        <dbReference type="EMBL" id="QTN01427.1"/>
    </source>
</evidence>
<gene>
    <name evidence="4 7" type="primary">kynU</name>
    <name evidence="7" type="ORF">ERJ70_07345</name>
</gene>
<dbReference type="InterPro" id="IPR015422">
    <property type="entry name" value="PyrdxlP-dep_Trfase_small"/>
</dbReference>
<dbReference type="Pfam" id="PF22580">
    <property type="entry name" value="KYNU_C"/>
    <property type="match status" value="1"/>
</dbReference>
<dbReference type="PANTHER" id="PTHR14084:SF0">
    <property type="entry name" value="KYNURENINASE"/>
    <property type="match status" value="1"/>
</dbReference>
<comment type="pathway">
    <text evidence="4 6">Amino-acid degradation; L-kynurenine degradation; L-alanine and anthranilate from L-kynurenine: step 1/1.</text>
</comment>
<feature type="binding site" evidence="4">
    <location>
        <position position="316"/>
    </location>
    <ligand>
        <name>pyridoxal 5'-phosphate</name>
        <dbReference type="ChEBI" id="CHEBI:597326"/>
    </ligand>
</feature>
<dbReference type="Proteomes" id="UP000665043">
    <property type="component" value="Chromosome"/>
</dbReference>
<dbReference type="Gene3D" id="3.40.640.10">
    <property type="entry name" value="Type I PLP-dependent aspartate aminotransferase-like (Major domain)"/>
    <property type="match status" value="1"/>
</dbReference>
<feature type="binding site" evidence="4">
    <location>
        <position position="237"/>
    </location>
    <ligand>
        <name>pyridoxal 5'-phosphate</name>
        <dbReference type="ChEBI" id="CHEBI:597326"/>
    </ligand>
</feature>
<dbReference type="NCBIfam" id="TIGR01814">
    <property type="entry name" value="kynureninase"/>
    <property type="match status" value="1"/>
</dbReference>
<dbReference type="EMBL" id="CP046956">
    <property type="protein sequence ID" value="QTN01427.1"/>
    <property type="molecule type" value="Genomic_DNA"/>
</dbReference>
<evidence type="ECO:0000256" key="2">
    <source>
        <dbReference type="ARBA" id="ARBA00022801"/>
    </source>
</evidence>
<dbReference type="InterPro" id="IPR015424">
    <property type="entry name" value="PyrdxlP-dep_Trfase"/>
</dbReference>
<comment type="function">
    <text evidence="4 6">Catalyzes the cleavage of L-kynurenine (L-Kyn) and L-3-hydroxykynurenine (L-3OHKyn) into anthranilic acid (AA) and 3-hydroxyanthranilic acid (3-OHAA), respectively.</text>
</comment>
<evidence type="ECO:0000256" key="1">
    <source>
        <dbReference type="ARBA" id="ARBA00022642"/>
    </source>
</evidence>
<accession>A0ABX7W1X3</accession>
<feature type="binding site" evidence="4">
    <location>
        <position position="234"/>
    </location>
    <ligand>
        <name>pyridoxal 5'-phosphate</name>
        <dbReference type="ChEBI" id="CHEBI:597326"/>
    </ligand>
</feature>
<evidence type="ECO:0000256" key="4">
    <source>
        <dbReference type="HAMAP-Rule" id="MF_01970"/>
    </source>
</evidence>
<dbReference type="HAMAP" id="MF_01970">
    <property type="entry name" value="Kynureninase"/>
    <property type="match status" value="1"/>
</dbReference>